<name>A0AAV7QGP4_PLEWA</name>
<comment type="caution">
    <text evidence="1">The sequence shown here is derived from an EMBL/GenBank/DDBJ whole genome shotgun (WGS) entry which is preliminary data.</text>
</comment>
<dbReference type="PANTHER" id="PTHR37984">
    <property type="entry name" value="PROTEIN CBG26694"/>
    <property type="match status" value="1"/>
</dbReference>
<proteinExistence type="predicted"/>
<sequence>MVYFITSFWRRAWRKLHSLEASTGRSALQSYVGYVTSLRTTVLSPPTDHKPLKEVFKNKGIDLVSHRIRKWVVALQEFDYTVVYMPGTLNLQADCLSRLCKSYSLDETDRECGSDDDDYFTSDEFDQDVKVCLVTNSIIQESEWRDELLKDVTLQKVIEQTKNGWGVKKHCEEGVVPFWQCENTVTLFTAEQDVAVQDKKQQPEENPLHQMQAACLTERLGPLNSALTDDVINNVSGPRLIDLGKDGSFIVYI</sequence>
<protein>
    <submittedName>
        <fullName evidence="1">Uncharacterized protein</fullName>
    </submittedName>
</protein>
<accession>A0AAV7QGP4</accession>
<keyword evidence="2" id="KW-1185">Reference proteome</keyword>
<dbReference type="EMBL" id="JANPWB010000010">
    <property type="protein sequence ID" value="KAJ1137473.1"/>
    <property type="molecule type" value="Genomic_DNA"/>
</dbReference>
<dbReference type="AlphaFoldDB" id="A0AAV7QGP4"/>
<evidence type="ECO:0000313" key="2">
    <source>
        <dbReference type="Proteomes" id="UP001066276"/>
    </source>
</evidence>
<organism evidence="1 2">
    <name type="scientific">Pleurodeles waltl</name>
    <name type="common">Iberian ribbed newt</name>
    <dbReference type="NCBI Taxonomy" id="8319"/>
    <lineage>
        <taxon>Eukaryota</taxon>
        <taxon>Metazoa</taxon>
        <taxon>Chordata</taxon>
        <taxon>Craniata</taxon>
        <taxon>Vertebrata</taxon>
        <taxon>Euteleostomi</taxon>
        <taxon>Amphibia</taxon>
        <taxon>Batrachia</taxon>
        <taxon>Caudata</taxon>
        <taxon>Salamandroidea</taxon>
        <taxon>Salamandridae</taxon>
        <taxon>Pleurodelinae</taxon>
        <taxon>Pleurodeles</taxon>
    </lineage>
</organism>
<dbReference type="Proteomes" id="UP001066276">
    <property type="component" value="Chromosome 6"/>
</dbReference>
<gene>
    <name evidence="1" type="ORF">NDU88_003871</name>
</gene>
<dbReference type="InterPro" id="IPR050951">
    <property type="entry name" value="Retrovirus_Pol_polyprotein"/>
</dbReference>
<dbReference type="PANTHER" id="PTHR37984:SF15">
    <property type="entry name" value="INTEGRASE CATALYTIC DOMAIN-CONTAINING PROTEIN"/>
    <property type="match status" value="1"/>
</dbReference>
<evidence type="ECO:0000313" key="1">
    <source>
        <dbReference type="EMBL" id="KAJ1137473.1"/>
    </source>
</evidence>
<reference evidence="1" key="1">
    <citation type="journal article" date="2022" name="bioRxiv">
        <title>Sequencing and chromosome-scale assembly of the giantPleurodeles waltlgenome.</title>
        <authorList>
            <person name="Brown T."/>
            <person name="Elewa A."/>
            <person name="Iarovenko S."/>
            <person name="Subramanian E."/>
            <person name="Araus A.J."/>
            <person name="Petzold A."/>
            <person name="Susuki M."/>
            <person name="Suzuki K.-i.T."/>
            <person name="Hayashi T."/>
            <person name="Toyoda A."/>
            <person name="Oliveira C."/>
            <person name="Osipova E."/>
            <person name="Leigh N.D."/>
            <person name="Simon A."/>
            <person name="Yun M.H."/>
        </authorList>
    </citation>
    <scope>NUCLEOTIDE SEQUENCE</scope>
    <source>
        <strain evidence="1">20211129_DDA</strain>
        <tissue evidence="1">Liver</tissue>
    </source>
</reference>